<comment type="subcellular location">
    <subcellularLocation>
        <location evidence="2">Cytoplasmic vesicle</location>
        <location evidence="2">COPI-coated vesicle membrane</location>
        <topology evidence="2">Peripheral membrane protein</topology>
        <orientation evidence="2">Cytoplasmic side</orientation>
    </subcellularLocation>
    <subcellularLocation>
        <location evidence="1">Golgi apparatus membrane</location>
        <topology evidence="1">Peripheral membrane protein</topology>
        <orientation evidence="1">Cytoplasmic side</orientation>
    </subcellularLocation>
</comment>
<dbReference type="GO" id="GO:0015031">
    <property type="term" value="P:protein transport"/>
    <property type="evidence" value="ECO:0007669"/>
    <property type="project" value="UniProtKB-UniRule"/>
</dbReference>
<comment type="similarity">
    <text evidence="3 11">Belongs to the COPE family.</text>
</comment>
<keyword evidence="4 11" id="KW-0813">Transport</keyword>
<evidence type="ECO:0000256" key="3">
    <source>
        <dbReference type="ARBA" id="ARBA00008827"/>
    </source>
</evidence>
<dbReference type="AlphaFoldDB" id="A0A7R9UFD7"/>
<sequence length="297" mass="33251">MADPDELYTLRNHFYVGNYQLAISEATNLNRLPPNLKAEKDEFLYRSYIAMGQPRVVLGEINDGPDTPVPLQAVKLLARYISAPESREMCRMTLDEWRQDTSTANNPTLLLVAATVYLMEDDVAKAVQAVHMGTTMEQVALMVQIFLRMDRPDLAKHQLRVMQQADEDASLTQLASAWIGIYEGGQRVSDAAYTLEELMDKFGRSTLLLNATAAAKMRGGLMQEAEQILTEALEKGPNNPETLINMIAACYQLGKPRDATQRYVSQLRANAPDHPFVKRLDTLEQAFDRVSAQLSVN</sequence>
<evidence type="ECO:0000256" key="1">
    <source>
        <dbReference type="ARBA" id="ARBA00004255"/>
    </source>
</evidence>
<dbReference type="GO" id="GO:0006890">
    <property type="term" value="P:retrograde vesicle-mediated transport, Golgi to endoplasmic reticulum"/>
    <property type="evidence" value="ECO:0007669"/>
    <property type="project" value="UniProtKB-UniRule"/>
</dbReference>
<dbReference type="SUPFAM" id="SSF48452">
    <property type="entry name" value="TPR-like"/>
    <property type="match status" value="1"/>
</dbReference>
<dbReference type="GO" id="GO:0000139">
    <property type="term" value="C:Golgi membrane"/>
    <property type="evidence" value="ECO:0007669"/>
    <property type="project" value="UniProtKB-SubCell"/>
</dbReference>
<evidence type="ECO:0000256" key="7">
    <source>
        <dbReference type="ARBA" id="ARBA00022927"/>
    </source>
</evidence>
<dbReference type="GO" id="GO:0006888">
    <property type="term" value="P:endoplasmic reticulum to Golgi vesicle-mediated transport"/>
    <property type="evidence" value="ECO:0007669"/>
    <property type="project" value="TreeGrafter"/>
</dbReference>
<evidence type="ECO:0000313" key="12">
    <source>
        <dbReference type="EMBL" id="CAD8264692.1"/>
    </source>
</evidence>
<dbReference type="InterPro" id="IPR006822">
    <property type="entry name" value="Coatomer_esu"/>
</dbReference>
<dbReference type="PANTHER" id="PTHR10805">
    <property type="entry name" value="COATOMER SUBUNIT EPSILON"/>
    <property type="match status" value="1"/>
</dbReference>
<evidence type="ECO:0000256" key="4">
    <source>
        <dbReference type="ARBA" id="ARBA00022448"/>
    </source>
</evidence>
<dbReference type="InterPro" id="IPR011990">
    <property type="entry name" value="TPR-like_helical_dom_sf"/>
</dbReference>
<evidence type="ECO:0000256" key="8">
    <source>
        <dbReference type="ARBA" id="ARBA00023034"/>
    </source>
</evidence>
<name>A0A7R9UFD7_9STRA</name>
<evidence type="ECO:0000256" key="10">
    <source>
        <dbReference type="ARBA" id="ARBA00023329"/>
    </source>
</evidence>
<dbReference type="PANTHER" id="PTHR10805:SF0">
    <property type="entry name" value="COATOMER SUBUNIT EPSILON"/>
    <property type="match status" value="1"/>
</dbReference>
<dbReference type="GO" id="GO:0006891">
    <property type="term" value="P:intra-Golgi vesicle-mediated transport"/>
    <property type="evidence" value="ECO:0007669"/>
    <property type="project" value="TreeGrafter"/>
</dbReference>
<comment type="function">
    <text evidence="11">The coatomer is a cytosolic protein complex that binds to dilysine motifs and reversibly associates with Golgi non-clathrin-coated vesicles, which further mediate biosynthetic protein transport from the ER, via the Golgi up to the trans Golgi network. The coatomer complex is required for budding from Golgi membranes, and is essential for the retrograde Golgi-to-ER transport of dilysine-tagged proteins.</text>
</comment>
<keyword evidence="6 11" id="KW-0931">ER-Golgi transport</keyword>
<proteinExistence type="inferred from homology"/>
<dbReference type="EMBL" id="HBEA01018669">
    <property type="protein sequence ID" value="CAD8264692.1"/>
    <property type="molecule type" value="Transcribed_RNA"/>
</dbReference>
<keyword evidence="5 11" id="KW-0963">Cytoplasm</keyword>
<dbReference type="Gene3D" id="1.25.40.10">
    <property type="entry name" value="Tetratricopeptide repeat domain"/>
    <property type="match status" value="1"/>
</dbReference>
<dbReference type="GO" id="GO:0030126">
    <property type="term" value="C:COPI vesicle coat"/>
    <property type="evidence" value="ECO:0007669"/>
    <property type="project" value="TreeGrafter"/>
</dbReference>
<evidence type="ECO:0000256" key="9">
    <source>
        <dbReference type="ARBA" id="ARBA00023136"/>
    </source>
</evidence>
<protein>
    <recommendedName>
        <fullName evidence="11">Coatomer subunit epsilon</fullName>
    </recommendedName>
</protein>
<organism evidence="12">
    <name type="scientific">Pinguiococcus pyrenoidosus</name>
    <dbReference type="NCBI Taxonomy" id="172671"/>
    <lineage>
        <taxon>Eukaryota</taxon>
        <taxon>Sar</taxon>
        <taxon>Stramenopiles</taxon>
        <taxon>Ochrophyta</taxon>
        <taxon>Pinguiophyceae</taxon>
        <taxon>Pinguiochrysidales</taxon>
        <taxon>Pinguiochrysidaceae</taxon>
        <taxon>Pinguiococcus</taxon>
    </lineage>
</organism>
<accession>A0A7R9UFD7</accession>
<evidence type="ECO:0000256" key="5">
    <source>
        <dbReference type="ARBA" id="ARBA00022490"/>
    </source>
</evidence>
<gene>
    <name evidence="12" type="ORF">PPYR1160_LOCUS14195</name>
</gene>
<evidence type="ECO:0000256" key="2">
    <source>
        <dbReference type="ARBA" id="ARBA00004347"/>
    </source>
</evidence>
<keyword evidence="8 11" id="KW-0333">Golgi apparatus</keyword>
<dbReference type="PIRSF" id="PIRSF016478">
    <property type="entry name" value="Coatomer_esu"/>
    <property type="match status" value="1"/>
</dbReference>
<dbReference type="GO" id="GO:0005198">
    <property type="term" value="F:structural molecule activity"/>
    <property type="evidence" value="ECO:0007669"/>
    <property type="project" value="UniProtKB-UniRule"/>
</dbReference>
<evidence type="ECO:0000256" key="11">
    <source>
        <dbReference type="PIRNR" id="PIRNR016478"/>
    </source>
</evidence>
<evidence type="ECO:0000256" key="6">
    <source>
        <dbReference type="ARBA" id="ARBA00022892"/>
    </source>
</evidence>
<keyword evidence="9 11" id="KW-0472">Membrane</keyword>
<keyword evidence="10 11" id="KW-0968">Cytoplasmic vesicle</keyword>
<dbReference type="Pfam" id="PF04733">
    <property type="entry name" value="Coatomer_E"/>
    <property type="match status" value="1"/>
</dbReference>
<keyword evidence="7 11" id="KW-0653">Protein transport</keyword>
<reference evidence="12" key="1">
    <citation type="submission" date="2021-01" db="EMBL/GenBank/DDBJ databases">
        <authorList>
            <person name="Corre E."/>
            <person name="Pelletier E."/>
            <person name="Niang G."/>
            <person name="Scheremetjew M."/>
            <person name="Finn R."/>
            <person name="Kale V."/>
            <person name="Holt S."/>
            <person name="Cochrane G."/>
            <person name="Meng A."/>
            <person name="Brown T."/>
            <person name="Cohen L."/>
        </authorList>
    </citation>
    <scope>NUCLEOTIDE SEQUENCE</scope>
    <source>
        <strain evidence="12">CCMP2078</strain>
    </source>
</reference>